<dbReference type="EMBL" id="AXUN02000185">
    <property type="protein sequence ID" value="ETA80197.1"/>
    <property type="molecule type" value="Genomic_DNA"/>
</dbReference>
<protein>
    <submittedName>
        <fullName evidence="4">Cro/Cl family transcriptional regulator</fullName>
    </submittedName>
</protein>
<reference evidence="4 5" key="1">
    <citation type="journal article" date="2014" name="Genome Announc.">
        <title>Genome Sequence of Youngiibacter fragilis, the Type Strain of the Genus Youngiibacter.</title>
        <authorList>
            <person name="Wawrik C.B."/>
            <person name="Callaghan A.V."/>
            <person name="Stamps B.W."/>
            <person name="Wawrik B."/>
        </authorList>
    </citation>
    <scope>NUCLEOTIDE SEQUENCE [LARGE SCALE GENOMIC DNA]</scope>
    <source>
        <strain evidence="4 5">232.1</strain>
    </source>
</reference>
<dbReference type="PANTHER" id="PTHR46558">
    <property type="entry name" value="TRACRIPTIONAL REGULATORY PROTEIN-RELATED-RELATED"/>
    <property type="match status" value="1"/>
</dbReference>
<keyword evidence="2" id="KW-0472">Membrane</keyword>
<evidence type="ECO:0000259" key="3">
    <source>
        <dbReference type="PROSITE" id="PS50943"/>
    </source>
</evidence>
<dbReference type="Gene3D" id="1.10.260.40">
    <property type="entry name" value="lambda repressor-like DNA-binding domains"/>
    <property type="match status" value="1"/>
</dbReference>
<evidence type="ECO:0000313" key="5">
    <source>
        <dbReference type="Proteomes" id="UP000017747"/>
    </source>
</evidence>
<dbReference type="InterPro" id="IPR001387">
    <property type="entry name" value="Cro/C1-type_HTH"/>
</dbReference>
<keyword evidence="2" id="KW-0812">Transmembrane</keyword>
<dbReference type="RefSeq" id="WP_023383929.1">
    <property type="nucleotide sequence ID" value="NZ_AXUN02000185.1"/>
</dbReference>
<dbReference type="PANTHER" id="PTHR46558:SF11">
    <property type="entry name" value="HTH-TYPE TRANSCRIPTIONAL REGULATOR XRE"/>
    <property type="match status" value="1"/>
</dbReference>
<evidence type="ECO:0000256" key="1">
    <source>
        <dbReference type="ARBA" id="ARBA00023125"/>
    </source>
</evidence>
<proteinExistence type="predicted"/>
<comment type="caution">
    <text evidence="4">The sequence shown here is derived from an EMBL/GenBank/DDBJ whole genome shotgun (WGS) entry which is preliminary data.</text>
</comment>
<dbReference type="GO" id="GO:0003677">
    <property type="term" value="F:DNA binding"/>
    <property type="evidence" value="ECO:0007669"/>
    <property type="project" value="UniProtKB-KW"/>
</dbReference>
<dbReference type="SUPFAM" id="SSF47413">
    <property type="entry name" value="lambda repressor-like DNA-binding domains"/>
    <property type="match status" value="1"/>
</dbReference>
<sequence length="397" mass="43316">MVIGENIQKLRKESGLSQEDLAEMLGVSRQAVSKWESDAAQPTMVNIIALAKAFDVSIGSLFGDGPENEAKGSEIDPQLVRLFTEQNEANERTARRNRTIGAVAIAVTAISMLSLYLLFSKSIDLMKSEMAAQSTRNAELNSRVDLLNSLIISQPGSIADALEDKLKTGNTNLSDYSVMVSEFNEKEGTVTLKLAASPKVHKEGMTAEFIAATPGSEPISVKGEQSTGYLFACEVQLPLSDEIRLSVVFREGTVSEPQFLEIIRDLKSQYVMKTELRFEGTTRVRNGKSSISGQIMLKVFPAFSRGDQGRKISNWPVSGKVMLYNDTAFLMEASLPVSEAFTDLSGEITEANLYTDPIALDADILYGGKGLRAVAVIIDNHGNERTEEIEIPFGQSN</sequence>
<keyword evidence="5" id="KW-1185">Reference proteome</keyword>
<dbReference type="eggNOG" id="COG1396">
    <property type="taxonomic scope" value="Bacteria"/>
</dbReference>
<dbReference type="InterPro" id="IPR010982">
    <property type="entry name" value="Lambda_DNA-bd_dom_sf"/>
</dbReference>
<keyword evidence="1" id="KW-0238">DNA-binding</keyword>
<dbReference type="Pfam" id="PF01381">
    <property type="entry name" value="HTH_3"/>
    <property type="match status" value="1"/>
</dbReference>
<dbReference type="OrthoDB" id="9801008at2"/>
<feature type="domain" description="HTH cro/C1-type" evidence="3">
    <location>
        <begin position="7"/>
        <end position="61"/>
    </location>
</feature>
<keyword evidence="2" id="KW-1133">Transmembrane helix</keyword>
<accession>V7I5E2</accession>
<dbReference type="CDD" id="cd00093">
    <property type="entry name" value="HTH_XRE"/>
    <property type="match status" value="1"/>
</dbReference>
<dbReference type="SMART" id="SM00530">
    <property type="entry name" value="HTH_XRE"/>
    <property type="match status" value="1"/>
</dbReference>
<dbReference type="Proteomes" id="UP000017747">
    <property type="component" value="Unassembled WGS sequence"/>
</dbReference>
<gene>
    <name evidence="4" type="ORF">T472_0212630</name>
</gene>
<organism evidence="4 5">
    <name type="scientific">Youngiibacter fragilis 232.1</name>
    <dbReference type="NCBI Taxonomy" id="994573"/>
    <lineage>
        <taxon>Bacteria</taxon>
        <taxon>Bacillati</taxon>
        <taxon>Bacillota</taxon>
        <taxon>Clostridia</taxon>
        <taxon>Eubacteriales</taxon>
        <taxon>Clostridiaceae</taxon>
        <taxon>Youngiibacter</taxon>
    </lineage>
</organism>
<name>V7I5E2_9CLOT</name>
<dbReference type="PROSITE" id="PS50943">
    <property type="entry name" value="HTH_CROC1"/>
    <property type="match status" value="1"/>
</dbReference>
<feature type="transmembrane region" description="Helical" evidence="2">
    <location>
        <begin position="100"/>
        <end position="119"/>
    </location>
</feature>
<dbReference type="AlphaFoldDB" id="V7I5E2"/>
<evidence type="ECO:0000313" key="4">
    <source>
        <dbReference type="EMBL" id="ETA80197.1"/>
    </source>
</evidence>
<dbReference type="STRING" id="994573.T472_0212630"/>
<evidence type="ECO:0000256" key="2">
    <source>
        <dbReference type="SAM" id="Phobius"/>
    </source>
</evidence>